<evidence type="ECO:0008006" key="4">
    <source>
        <dbReference type="Google" id="ProtNLM"/>
    </source>
</evidence>
<sequence>MRRPQRMQIVALPLFVAMALIVGCSSSPLGPGQPTAPSQGLSTDPSGSNAGLLSSTTKVVSATIDGLLGGVIKNGDWTVKIPAGAFTGIGVITVTVPDASVRKCDLQIFPSLLNSFRVPVTLSCRELTTADAQTDVMMWWDPSAKAWKVIPSAANLATLTRDAPLSHFSTYGCGKAGW</sequence>
<organism evidence="2 3">
    <name type="scientific">Eiseniibacteriota bacterium</name>
    <dbReference type="NCBI Taxonomy" id="2212470"/>
    <lineage>
        <taxon>Bacteria</taxon>
        <taxon>Candidatus Eiseniibacteriota</taxon>
    </lineage>
</organism>
<comment type="caution">
    <text evidence="2">The sequence shown here is derived from an EMBL/GenBank/DDBJ whole genome shotgun (WGS) entry which is preliminary data.</text>
</comment>
<feature type="chain" id="PRO_5022070515" description="Ig-like domain-containing protein" evidence="1">
    <location>
        <begin position="20"/>
        <end position="178"/>
    </location>
</feature>
<dbReference type="Proteomes" id="UP000316852">
    <property type="component" value="Unassembled WGS sequence"/>
</dbReference>
<feature type="signal peptide" evidence="1">
    <location>
        <begin position="1"/>
        <end position="19"/>
    </location>
</feature>
<dbReference type="PROSITE" id="PS51257">
    <property type="entry name" value="PROKAR_LIPOPROTEIN"/>
    <property type="match status" value="1"/>
</dbReference>
<reference evidence="2 3" key="1">
    <citation type="journal article" date="2019" name="Nat. Microbiol.">
        <title>Mediterranean grassland soil C-N compound turnover is dependent on rainfall and depth, and is mediated by genomically divergent microorganisms.</title>
        <authorList>
            <person name="Diamond S."/>
            <person name="Andeer P.F."/>
            <person name="Li Z."/>
            <person name="Crits-Christoph A."/>
            <person name="Burstein D."/>
            <person name="Anantharaman K."/>
            <person name="Lane K.R."/>
            <person name="Thomas B.C."/>
            <person name="Pan C."/>
            <person name="Northen T.R."/>
            <person name="Banfield J.F."/>
        </authorList>
    </citation>
    <scope>NUCLEOTIDE SEQUENCE [LARGE SCALE GENOMIC DNA]</scope>
    <source>
        <strain evidence="2">WS_6</strain>
    </source>
</reference>
<dbReference type="AlphaFoldDB" id="A0A538T143"/>
<accession>A0A538T143</accession>
<evidence type="ECO:0000313" key="3">
    <source>
        <dbReference type="Proteomes" id="UP000316852"/>
    </source>
</evidence>
<name>A0A538T143_UNCEI</name>
<evidence type="ECO:0000256" key="1">
    <source>
        <dbReference type="SAM" id="SignalP"/>
    </source>
</evidence>
<evidence type="ECO:0000313" key="2">
    <source>
        <dbReference type="EMBL" id="TMQ57244.1"/>
    </source>
</evidence>
<gene>
    <name evidence="2" type="ORF">E6K76_10890</name>
</gene>
<keyword evidence="1" id="KW-0732">Signal</keyword>
<dbReference type="EMBL" id="VBOW01000067">
    <property type="protein sequence ID" value="TMQ57244.1"/>
    <property type="molecule type" value="Genomic_DNA"/>
</dbReference>
<proteinExistence type="predicted"/>
<protein>
    <recommendedName>
        <fullName evidence="4">Ig-like domain-containing protein</fullName>
    </recommendedName>
</protein>